<organism evidence="1 2">
    <name type="scientific">Favolaschia claudopus</name>
    <dbReference type="NCBI Taxonomy" id="2862362"/>
    <lineage>
        <taxon>Eukaryota</taxon>
        <taxon>Fungi</taxon>
        <taxon>Dikarya</taxon>
        <taxon>Basidiomycota</taxon>
        <taxon>Agaricomycotina</taxon>
        <taxon>Agaricomycetes</taxon>
        <taxon>Agaricomycetidae</taxon>
        <taxon>Agaricales</taxon>
        <taxon>Marasmiineae</taxon>
        <taxon>Mycenaceae</taxon>
        <taxon>Favolaschia</taxon>
    </lineage>
</organism>
<accession>A0AAW0BHI2</accession>
<evidence type="ECO:0000313" key="2">
    <source>
        <dbReference type="Proteomes" id="UP001362999"/>
    </source>
</evidence>
<evidence type="ECO:0000313" key="1">
    <source>
        <dbReference type="EMBL" id="KAK7025846.1"/>
    </source>
</evidence>
<dbReference type="Gene3D" id="1.20.1280.50">
    <property type="match status" value="1"/>
</dbReference>
<comment type="caution">
    <text evidence="1">The sequence shown here is derived from an EMBL/GenBank/DDBJ whole genome shotgun (WGS) entry which is preliminary data.</text>
</comment>
<proteinExistence type="predicted"/>
<reference evidence="1 2" key="1">
    <citation type="journal article" date="2024" name="J Genomics">
        <title>Draft genome sequencing and assembly of Favolaschia claudopus CIRM-BRFM 2984 isolated from oak limbs.</title>
        <authorList>
            <person name="Navarro D."/>
            <person name="Drula E."/>
            <person name="Chaduli D."/>
            <person name="Cazenave R."/>
            <person name="Ahrendt S."/>
            <person name="Wang J."/>
            <person name="Lipzen A."/>
            <person name="Daum C."/>
            <person name="Barry K."/>
            <person name="Grigoriev I.V."/>
            <person name="Favel A."/>
            <person name="Rosso M.N."/>
            <person name="Martin F."/>
        </authorList>
    </citation>
    <scope>NUCLEOTIDE SEQUENCE [LARGE SCALE GENOMIC DNA]</scope>
    <source>
        <strain evidence="1 2">CIRM-BRFM 2984</strain>
    </source>
</reference>
<keyword evidence="2" id="KW-1185">Reference proteome</keyword>
<dbReference type="EMBL" id="JAWWNJ010000033">
    <property type="protein sequence ID" value="KAK7025846.1"/>
    <property type="molecule type" value="Genomic_DNA"/>
</dbReference>
<dbReference type="AlphaFoldDB" id="A0AAW0BHI2"/>
<sequence length="120" mass="13419">MDSSFAGDRKTVVNNRAEILELQRRIVELSHANEAAQWRLHAYRFPVLTLPSEIVSEIFTHTLPPYPECPSQTGPFSPTSLSHICSKWREIALGTPRLWTAIAVSSPTLFNSASKLGRCL</sequence>
<dbReference type="Proteomes" id="UP001362999">
    <property type="component" value="Unassembled WGS sequence"/>
</dbReference>
<name>A0AAW0BHI2_9AGAR</name>
<gene>
    <name evidence="1" type="ORF">R3P38DRAFT_2529798</name>
</gene>
<protein>
    <submittedName>
        <fullName evidence="1">F-box domain-containing protein</fullName>
    </submittedName>
</protein>